<feature type="repeat" description="WD" evidence="1">
    <location>
        <begin position="17"/>
        <end position="59"/>
    </location>
</feature>
<reference evidence="3" key="1">
    <citation type="journal article" date="2020" name="bioRxiv">
        <title>Comparative genomics of Chlamydomonas.</title>
        <authorList>
            <person name="Craig R.J."/>
            <person name="Hasan A.R."/>
            <person name="Ness R.W."/>
            <person name="Keightley P.D."/>
        </authorList>
    </citation>
    <scope>NUCLEOTIDE SEQUENCE</scope>
    <source>
        <strain evidence="3">CCAP 11/70</strain>
    </source>
</reference>
<dbReference type="SMART" id="SM00320">
    <property type="entry name" value="WD40"/>
    <property type="match status" value="4"/>
</dbReference>
<evidence type="ECO:0000256" key="1">
    <source>
        <dbReference type="PROSITE-ProRule" id="PRU00221"/>
    </source>
</evidence>
<name>A0A835XQZ5_9CHLO</name>
<evidence type="ECO:0000313" key="3">
    <source>
        <dbReference type="EMBL" id="KAG2488114.1"/>
    </source>
</evidence>
<feature type="repeat" description="WD" evidence="1">
    <location>
        <begin position="64"/>
        <end position="95"/>
    </location>
</feature>
<feature type="compositionally biased region" description="Low complexity" evidence="2">
    <location>
        <begin position="466"/>
        <end position="475"/>
    </location>
</feature>
<dbReference type="SUPFAM" id="SSF50978">
    <property type="entry name" value="WD40 repeat-like"/>
    <property type="match status" value="1"/>
</dbReference>
<feature type="compositionally biased region" description="Gly residues" evidence="2">
    <location>
        <begin position="585"/>
        <end position="603"/>
    </location>
</feature>
<proteinExistence type="predicted"/>
<dbReference type="InterPro" id="IPR036322">
    <property type="entry name" value="WD40_repeat_dom_sf"/>
</dbReference>
<dbReference type="PANTHER" id="PTHR19879">
    <property type="entry name" value="TRANSCRIPTION INITIATION FACTOR TFIID"/>
    <property type="match status" value="1"/>
</dbReference>
<dbReference type="Gene3D" id="2.130.10.10">
    <property type="entry name" value="YVTN repeat-like/Quinoprotein amine dehydrogenase"/>
    <property type="match status" value="2"/>
</dbReference>
<dbReference type="GO" id="GO:0006367">
    <property type="term" value="P:transcription initiation at RNA polymerase II promoter"/>
    <property type="evidence" value="ECO:0007669"/>
    <property type="project" value="TreeGrafter"/>
</dbReference>
<dbReference type="InterPro" id="IPR001680">
    <property type="entry name" value="WD40_rpt"/>
</dbReference>
<dbReference type="OrthoDB" id="190105at2759"/>
<dbReference type="AlphaFoldDB" id="A0A835XQZ5"/>
<dbReference type="InterPro" id="IPR015943">
    <property type="entry name" value="WD40/YVTN_repeat-like_dom_sf"/>
</dbReference>
<feature type="region of interest" description="Disordered" evidence="2">
    <location>
        <begin position="466"/>
        <end position="499"/>
    </location>
</feature>
<dbReference type="EMBL" id="JAEHOE010000087">
    <property type="protein sequence ID" value="KAG2488114.1"/>
    <property type="molecule type" value="Genomic_DNA"/>
</dbReference>
<feature type="compositionally biased region" description="Gly residues" evidence="2">
    <location>
        <begin position="482"/>
        <end position="499"/>
    </location>
</feature>
<keyword evidence="4" id="KW-1185">Reference proteome</keyword>
<keyword evidence="1" id="KW-0853">WD repeat</keyword>
<dbReference type="PANTHER" id="PTHR19879:SF1">
    <property type="entry name" value="CANNONBALL-RELATED"/>
    <property type="match status" value="1"/>
</dbReference>
<feature type="region of interest" description="Disordered" evidence="2">
    <location>
        <begin position="416"/>
        <end position="442"/>
    </location>
</feature>
<feature type="region of interest" description="Disordered" evidence="2">
    <location>
        <begin position="540"/>
        <end position="603"/>
    </location>
</feature>
<accession>A0A835XQZ5</accession>
<evidence type="ECO:0000256" key="2">
    <source>
        <dbReference type="SAM" id="MobiDB-lite"/>
    </source>
</evidence>
<protein>
    <submittedName>
        <fullName evidence="3">Uncharacterized protein</fullName>
    </submittedName>
</protein>
<feature type="compositionally biased region" description="Low complexity" evidence="2">
    <location>
        <begin position="424"/>
        <end position="442"/>
    </location>
</feature>
<dbReference type="PROSITE" id="PS50294">
    <property type="entry name" value="WD_REPEATS_REGION"/>
    <property type="match status" value="1"/>
</dbReference>
<evidence type="ECO:0000313" key="4">
    <source>
        <dbReference type="Proteomes" id="UP000612055"/>
    </source>
</evidence>
<feature type="compositionally biased region" description="Acidic residues" evidence="2">
    <location>
        <begin position="563"/>
        <end position="573"/>
    </location>
</feature>
<dbReference type="GO" id="GO:0016251">
    <property type="term" value="F:RNA polymerase II general transcription initiation factor activity"/>
    <property type="evidence" value="ECO:0007669"/>
    <property type="project" value="TreeGrafter"/>
</dbReference>
<feature type="region of interest" description="Disordered" evidence="2">
    <location>
        <begin position="125"/>
        <end position="187"/>
    </location>
</feature>
<dbReference type="Proteomes" id="UP000612055">
    <property type="component" value="Unassembled WGS sequence"/>
</dbReference>
<dbReference type="Pfam" id="PF00400">
    <property type="entry name" value="WD40"/>
    <property type="match status" value="2"/>
</dbReference>
<comment type="caution">
    <text evidence="3">The sequence shown here is derived from an EMBL/GenBank/DDBJ whole genome shotgun (WGS) entry which is preliminary data.</text>
</comment>
<organism evidence="3 4">
    <name type="scientific">Edaphochlamys debaryana</name>
    <dbReference type="NCBI Taxonomy" id="47281"/>
    <lineage>
        <taxon>Eukaryota</taxon>
        <taxon>Viridiplantae</taxon>
        <taxon>Chlorophyta</taxon>
        <taxon>core chlorophytes</taxon>
        <taxon>Chlorophyceae</taxon>
        <taxon>CS clade</taxon>
        <taxon>Chlamydomonadales</taxon>
        <taxon>Chlamydomonadales incertae sedis</taxon>
        <taxon>Edaphochlamys</taxon>
    </lineage>
</organism>
<sequence>MTSVAFPGRPPWGLAEAYGHGERIFDTAFHPLNDDILLTASEDLSLRMWKREESSPMYKQVRAYLGHQAEVLRAAWSANGLLVASGSADRTVRLWAADLDDKGYTGRQLAVLDGHPEEVYHVEFLDPSVPPPTPGVRRSFAPKPDRAPTPSASTSTPTPTRPANLSSPGGSSGGGSEDGVSDGGAVPLPPFETHILAASSESLFVWSLQEGCVVQQANAPGTTGSTINQTAIEAGLRPAYIFGVARQPRGSLLAAACCDGAVRLWSVRGSGELQWVGQVDLPGAPMCTGCAFAGDGARLAVTTREGRLVELDVRVLEVLTSRALPSAPLTVTYLPKPGPEGAGAGARGEEMWLVACKDGGVYGYELEGEGDAPLTALRPPYGPDVAPLVVSVAAGGAAVAVGGEPQEASLLPRMQPTRAHARPTAAAPSTSTSAPAAAGSTAAAGASTSTSAAAAATVGHTEPRAAAVAAAAHAPAARRRGPGGGGGGGGGGGAGRRVAGGLGARDPLALFDEAEAAEAEAGSSGADKVARGVAAMSLGSGPGGAPGASVGPQGGADTAMGGTEEEGEGEEEAAERRRATETVPGGHGEGHGPGHGQGDGGHGVRMRAPLYVYRVPAW</sequence>
<dbReference type="PROSITE" id="PS50082">
    <property type="entry name" value="WD_REPEATS_2"/>
    <property type="match status" value="2"/>
</dbReference>
<feature type="compositionally biased region" description="Low complexity" evidence="2">
    <location>
        <begin position="148"/>
        <end position="169"/>
    </location>
</feature>
<gene>
    <name evidence="3" type="ORF">HYH03_013262</name>
</gene>
<dbReference type="GO" id="GO:0005669">
    <property type="term" value="C:transcription factor TFIID complex"/>
    <property type="evidence" value="ECO:0007669"/>
    <property type="project" value="TreeGrafter"/>
</dbReference>